<feature type="domain" description="FecR protein" evidence="2">
    <location>
        <begin position="179"/>
        <end position="275"/>
    </location>
</feature>
<evidence type="ECO:0000313" key="5">
    <source>
        <dbReference type="Proteomes" id="UP000622475"/>
    </source>
</evidence>
<comment type="caution">
    <text evidence="4">The sequence shown here is derived from an EMBL/GenBank/DDBJ whole genome shotgun (WGS) entry which is preliminary data.</text>
</comment>
<feature type="transmembrane region" description="Helical" evidence="1">
    <location>
        <begin position="78"/>
        <end position="95"/>
    </location>
</feature>
<dbReference type="EMBL" id="JADFFL010000001">
    <property type="protein sequence ID" value="MBE9660773.1"/>
    <property type="molecule type" value="Genomic_DNA"/>
</dbReference>
<dbReference type="AlphaFoldDB" id="A0A929KVQ7"/>
<keyword evidence="1" id="KW-0812">Transmembrane</keyword>
<dbReference type="PANTHER" id="PTHR30273:SF2">
    <property type="entry name" value="PROTEIN FECR"/>
    <property type="match status" value="1"/>
</dbReference>
<evidence type="ECO:0000313" key="4">
    <source>
        <dbReference type="EMBL" id="MBE9660773.1"/>
    </source>
</evidence>
<dbReference type="Proteomes" id="UP000622475">
    <property type="component" value="Unassembled WGS sequence"/>
</dbReference>
<keyword evidence="1" id="KW-1133">Transmembrane helix</keyword>
<evidence type="ECO:0000259" key="2">
    <source>
        <dbReference type="Pfam" id="PF04773"/>
    </source>
</evidence>
<name>A0A929KVQ7_9SPHI</name>
<accession>A0A929KVQ7</accession>
<evidence type="ECO:0000256" key="1">
    <source>
        <dbReference type="SAM" id="Phobius"/>
    </source>
</evidence>
<dbReference type="Pfam" id="PF04773">
    <property type="entry name" value="FecR"/>
    <property type="match status" value="1"/>
</dbReference>
<dbReference type="Gene3D" id="3.55.50.30">
    <property type="match status" value="1"/>
</dbReference>
<evidence type="ECO:0000259" key="3">
    <source>
        <dbReference type="Pfam" id="PF16344"/>
    </source>
</evidence>
<dbReference type="Pfam" id="PF16344">
    <property type="entry name" value="FecR_C"/>
    <property type="match status" value="1"/>
</dbReference>
<keyword evidence="5" id="KW-1185">Reference proteome</keyword>
<organism evidence="4 5">
    <name type="scientific">Mucilaginibacter myungsuensis</name>
    <dbReference type="NCBI Taxonomy" id="649104"/>
    <lineage>
        <taxon>Bacteria</taxon>
        <taxon>Pseudomonadati</taxon>
        <taxon>Bacteroidota</taxon>
        <taxon>Sphingobacteriia</taxon>
        <taxon>Sphingobacteriales</taxon>
        <taxon>Sphingobacteriaceae</taxon>
        <taxon>Mucilaginibacter</taxon>
    </lineage>
</organism>
<keyword evidence="1" id="KW-0472">Membrane</keyword>
<dbReference type="InterPro" id="IPR006860">
    <property type="entry name" value="FecR"/>
</dbReference>
<dbReference type="RefSeq" id="WP_194109963.1">
    <property type="nucleotide sequence ID" value="NZ_JADFFL010000001.1"/>
</dbReference>
<sequence length="387" mass="42700">MTQEQYLALCAKFLRGEHTPAEEALIKQYQDTDGLHNEHLAPLSQAEQERLHDILFNKLQASMQVNEAPVRKMFGWKYAAAAAVLIFASAGVYFLNKDNAATIAPATPKVAVVKKHIIQPGSNKAILTLANGQTISLDDTQKGNVNKQGNLAISRSGNGIVINHDGDKETEAAALALNTISIPRGGKYNITLPDGTQVWLNSASSLTFPTAFIGNERKVTLTGEAYFEVAKNKAKPFKIDVNGKQTVEVLGTHFNINAYSDERSIRTTLIEGSVKVNHGSGSTLIKPGQMAVNNLKDRVTVREADVDEVMAWKNDNFIFNNENITSIMKKVSRWYDVDVMYKGDMSDVNFDGNYQRSKGLDDLLTNIELVNKVRFVTEGRRITVIAK</sequence>
<protein>
    <submittedName>
        <fullName evidence="4">FecR domain-containing protein</fullName>
    </submittedName>
</protein>
<reference evidence="4" key="1">
    <citation type="submission" date="2020-10" db="EMBL/GenBank/DDBJ databases">
        <title>Mucilaginibacter mali sp. nov., isolated from rhizosphere soil of apple orchard.</title>
        <authorList>
            <person name="Lee J.-S."/>
            <person name="Kim H.S."/>
            <person name="Kim J.-S."/>
        </authorList>
    </citation>
    <scope>NUCLEOTIDE SEQUENCE</scope>
    <source>
        <strain evidence="4">KCTC 22746</strain>
    </source>
</reference>
<dbReference type="Gene3D" id="2.60.120.1440">
    <property type="match status" value="1"/>
</dbReference>
<dbReference type="PANTHER" id="PTHR30273">
    <property type="entry name" value="PERIPLASMIC SIGNAL SENSOR AND SIGMA FACTOR ACTIVATOR FECR-RELATED"/>
    <property type="match status" value="1"/>
</dbReference>
<dbReference type="InterPro" id="IPR012373">
    <property type="entry name" value="Ferrdict_sens_TM"/>
</dbReference>
<dbReference type="InterPro" id="IPR032508">
    <property type="entry name" value="FecR_C"/>
</dbReference>
<gene>
    <name evidence="4" type="ORF">IRJ16_02665</name>
</gene>
<feature type="domain" description="Protein FecR C-terminal" evidence="3">
    <location>
        <begin position="317"/>
        <end position="384"/>
    </location>
</feature>
<proteinExistence type="predicted"/>
<dbReference type="GO" id="GO:0016989">
    <property type="term" value="F:sigma factor antagonist activity"/>
    <property type="evidence" value="ECO:0007669"/>
    <property type="project" value="TreeGrafter"/>
</dbReference>